<reference evidence="13" key="1">
    <citation type="journal article" date="2013" name="Nat. Biotechnol.">
        <title>Draft genome sequence of chickpea (Cicer arietinum) provides a resource for trait improvement.</title>
        <authorList>
            <person name="Varshney R.K."/>
            <person name="Song C."/>
            <person name="Saxena R.K."/>
            <person name="Azam S."/>
            <person name="Yu S."/>
            <person name="Sharpe A.G."/>
            <person name="Cannon S."/>
            <person name="Baek J."/>
            <person name="Rosen B.D."/>
            <person name="Tar'an B."/>
            <person name="Millan T."/>
            <person name="Zhang X."/>
            <person name="Ramsay L.D."/>
            <person name="Iwata A."/>
            <person name="Wang Y."/>
            <person name="Nelson W."/>
            <person name="Farmer A.D."/>
            <person name="Gaur P.M."/>
            <person name="Soderlund C."/>
            <person name="Penmetsa R.V."/>
            <person name="Xu C."/>
            <person name="Bharti A.K."/>
            <person name="He W."/>
            <person name="Winter P."/>
            <person name="Zhao S."/>
            <person name="Hane J.K."/>
            <person name="Carrasquilla-Garcia N."/>
            <person name="Condie J.A."/>
            <person name="Upadhyaya H.D."/>
            <person name="Luo M.C."/>
            <person name="Thudi M."/>
            <person name="Gowda C.L."/>
            <person name="Singh N.P."/>
            <person name="Lichtenzveig J."/>
            <person name="Gali K.K."/>
            <person name="Rubio J."/>
            <person name="Nadarajan N."/>
            <person name="Dolezel J."/>
            <person name="Bansal K.C."/>
            <person name="Xu X."/>
            <person name="Edwards D."/>
            <person name="Zhang G."/>
            <person name="Kahl G."/>
            <person name="Gil J."/>
            <person name="Singh K.B."/>
            <person name="Datta S.K."/>
            <person name="Jackson S.A."/>
            <person name="Wang J."/>
            <person name="Cook D.R."/>
        </authorList>
    </citation>
    <scope>NUCLEOTIDE SEQUENCE [LARGE SCALE GENOMIC DNA]</scope>
    <source>
        <strain evidence="13">cv. CDC Frontier</strain>
    </source>
</reference>
<gene>
    <name evidence="14" type="primary">LOC101509688</name>
</gene>
<evidence type="ECO:0000256" key="5">
    <source>
        <dbReference type="ARBA" id="ARBA00023155"/>
    </source>
</evidence>
<dbReference type="InterPro" id="IPR017970">
    <property type="entry name" value="Homeobox_CS"/>
</dbReference>
<comment type="subcellular location">
    <subcellularLocation>
        <location evidence="1 8 9">Nucleus</location>
    </subcellularLocation>
</comment>
<dbReference type="GO" id="GO:0043565">
    <property type="term" value="F:sequence-specific DNA binding"/>
    <property type="evidence" value="ECO:0007669"/>
    <property type="project" value="InterPro"/>
</dbReference>
<dbReference type="Pfam" id="PF02183">
    <property type="entry name" value="HALZ"/>
    <property type="match status" value="1"/>
</dbReference>
<keyword evidence="4 8" id="KW-0238">DNA-binding</keyword>
<feature type="region of interest" description="Disordered" evidence="11">
    <location>
        <begin position="87"/>
        <end position="111"/>
    </location>
</feature>
<evidence type="ECO:0000259" key="12">
    <source>
        <dbReference type="PROSITE" id="PS50071"/>
    </source>
</evidence>
<evidence type="ECO:0000256" key="2">
    <source>
        <dbReference type="ARBA" id="ARBA00006074"/>
    </source>
</evidence>
<evidence type="ECO:0000313" key="14">
    <source>
        <dbReference type="RefSeq" id="XP_004511801.1"/>
    </source>
</evidence>
<dbReference type="InterPro" id="IPR001356">
    <property type="entry name" value="HD"/>
</dbReference>
<evidence type="ECO:0000256" key="9">
    <source>
        <dbReference type="RuleBase" id="RU000682"/>
    </source>
</evidence>
<dbReference type="PANTHER" id="PTHR45714">
    <property type="entry name" value="HOMEOBOX-LEUCINE ZIPPER PROTEIN HAT14"/>
    <property type="match status" value="1"/>
</dbReference>
<evidence type="ECO:0000256" key="11">
    <source>
        <dbReference type="SAM" id="MobiDB-lite"/>
    </source>
</evidence>
<keyword evidence="5 8" id="KW-0371">Homeobox</keyword>
<evidence type="ECO:0000256" key="7">
    <source>
        <dbReference type="ARBA" id="ARBA00023242"/>
    </source>
</evidence>
<dbReference type="PaxDb" id="3827-XP_004511801.1"/>
<dbReference type="FunFam" id="1.10.10.60:FF:000577">
    <property type="entry name" value="Homeobox-leucine zipper protein 18"/>
    <property type="match status" value="1"/>
</dbReference>
<dbReference type="GO" id="GO:0000981">
    <property type="term" value="F:DNA-binding transcription factor activity, RNA polymerase II-specific"/>
    <property type="evidence" value="ECO:0007669"/>
    <property type="project" value="InterPro"/>
</dbReference>
<dbReference type="OrthoDB" id="6159439at2759"/>
<dbReference type="SMART" id="SM00389">
    <property type="entry name" value="HOX"/>
    <property type="match status" value="1"/>
</dbReference>
<keyword evidence="10" id="KW-0175">Coiled coil</keyword>
<dbReference type="PROSITE" id="PS50071">
    <property type="entry name" value="HOMEOBOX_2"/>
    <property type="match status" value="1"/>
</dbReference>
<dbReference type="SMART" id="SM00340">
    <property type="entry name" value="HALZ"/>
    <property type="match status" value="1"/>
</dbReference>
<dbReference type="PROSITE" id="PS00027">
    <property type="entry name" value="HOMEOBOX_1"/>
    <property type="match status" value="1"/>
</dbReference>
<evidence type="ECO:0000256" key="8">
    <source>
        <dbReference type="PROSITE-ProRule" id="PRU00108"/>
    </source>
</evidence>
<organism evidence="13 14">
    <name type="scientific">Cicer arietinum</name>
    <name type="common">Chickpea</name>
    <name type="synonym">Garbanzo</name>
    <dbReference type="NCBI Taxonomy" id="3827"/>
    <lineage>
        <taxon>Eukaryota</taxon>
        <taxon>Viridiplantae</taxon>
        <taxon>Streptophyta</taxon>
        <taxon>Embryophyta</taxon>
        <taxon>Tracheophyta</taxon>
        <taxon>Spermatophyta</taxon>
        <taxon>Magnoliopsida</taxon>
        <taxon>eudicotyledons</taxon>
        <taxon>Gunneridae</taxon>
        <taxon>Pentapetalae</taxon>
        <taxon>rosids</taxon>
        <taxon>fabids</taxon>
        <taxon>Fabales</taxon>
        <taxon>Fabaceae</taxon>
        <taxon>Papilionoideae</taxon>
        <taxon>50 kb inversion clade</taxon>
        <taxon>NPAAA clade</taxon>
        <taxon>Hologalegina</taxon>
        <taxon>IRL clade</taxon>
        <taxon>Cicereae</taxon>
        <taxon>Cicer</taxon>
    </lineage>
</organism>
<feature type="DNA-binding region" description="Homeobox" evidence="8">
    <location>
        <begin position="108"/>
        <end position="167"/>
    </location>
</feature>
<dbReference type="InterPro" id="IPR009057">
    <property type="entry name" value="Homeodomain-like_sf"/>
</dbReference>
<dbReference type="AlphaFoldDB" id="A0A1S2YY60"/>
<keyword evidence="6" id="KW-0804">Transcription</keyword>
<dbReference type="PANTHER" id="PTHR45714:SF34">
    <property type="entry name" value="HOMEOBOX-LEUCINE ZIPPER PROTEIN HAT9"/>
    <property type="match status" value="1"/>
</dbReference>
<dbReference type="Gene3D" id="1.10.10.60">
    <property type="entry name" value="Homeodomain-like"/>
    <property type="match status" value="1"/>
</dbReference>
<feature type="coiled-coil region" evidence="10">
    <location>
        <begin position="172"/>
        <end position="202"/>
    </location>
</feature>
<dbReference type="SUPFAM" id="SSF46689">
    <property type="entry name" value="Homeodomain-like"/>
    <property type="match status" value="1"/>
</dbReference>
<name>A0A1S2YY60_CICAR</name>
<keyword evidence="3" id="KW-0805">Transcription regulation</keyword>
<evidence type="ECO:0000256" key="1">
    <source>
        <dbReference type="ARBA" id="ARBA00004123"/>
    </source>
</evidence>
<evidence type="ECO:0000256" key="4">
    <source>
        <dbReference type="ARBA" id="ARBA00023125"/>
    </source>
</evidence>
<evidence type="ECO:0000313" key="13">
    <source>
        <dbReference type="Proteomes" id="UP000087171"/>
    </source>
</evidence>
<dbReference type="Proteomes" id="UP000087171">
    <property type="component" value="Chromosome Ca8"/>
</dbReference>
<evidence type="ECO:0000256" key="3">
    <source>
        <dbReference type="ARBA" id="ARBA00023015"/>
    </source>
</evidence>
<protein>
    <submittedName>
        <fullName evidence="14">Homeobox-leucine zipper protein HAT22</fullName>
    </submittedName>
</protein>
<accession>A0A1S2YY60</accession>
<evidence type="ECO:0000256" key="6">
    <source>
        <dbReference type="ARBA" id="ARBA00023163"/>
    </source>
</evidence>
<dbReference type="InterPro" id="IPR003106">
    <property type="entry name" value="Leu_zip_homeo"/>
</dbReference>
<sequence length="255" mass="28943">MGVQQDSNNSGLHLVLGLSLNPNETTINHHSISMKNYSSNEPSLTLGLSSESTYCTNNQAHSNSVVSSFSSGRVLQQVKRERDFSYEEVEEERVNSSRVSDEDEDATNARKKLRLTKQQSLLLEESFKLHSTLNPKQKQALARQLNLRPRQVEVWFQNRRARTKLKQTEVDCEFLKKCCETLTDENRRLNKELQELKALKLTTQSLYMPMSAATLSMCPSCERLGEEGGPNKITAFTMAPNSHFYNHFNNPPAAC</sequence>
<dbReference type="KEGG" id="cam:101509688"/>
<keyword evidence="13" id="KW-1185">Reference proteome</keyword>
<dbReference type="GeneID" id="101509688"/>
<dbReference type="CDD" id="cd00086">
    <property type="entry name" value="homeodomain"/>
    <property type="match status" value="1"/>
</dbReference>
<dbReference type="RefSeq" id="XP_004511801.1">
    <property type="nucleotide sequence ID" value="XM_004511744.3"/>
</dbReference>
<dbReference type="InterPro" id="IPR050762">
    <property type="entry name" value="HD-ZIP_Homeobox_LZ_Class_II"/>
</dbReference>
<dbReference type="GO" id="GO:0005634">
    <property type="term" value="C:nucleus"/>
    <property type="evidence" value="ECO:0007669"/>
    <property type="project" value="UniProtKB-SubCell"/>
</dbReference>
<reference evidence="14" key="2">
    <citation type="submission" date="2025-08" db="UniProtKB">
        <authorList>
            <consortium name="RefSeq"/>
        </authorList>
    </citation>
    <scope>IDENTIFICATION</scope>
    <source>
        <tissue evidence="14">Etiolated seedlings</tissue>
    </source>
</reference>
<feature type="domain" description="Homeobox" evidence="12">
    <location>
        <begin position="106"/>
        <end position="166"/>
    </location>
</feature>
<dbReference type="Pfam" id="PF00046">
    <property type="entry name" value="Homeodomain"/>
    <property type="match status" value="1"/>
</dbReference>
<evidence type="ECO:0000256" key="10">
    <source>
        <dbReference type="SAM" id="Coils"/>
    </source>
</evidence>
<dbReference type="eggNOG" id="KOG0483">
    <property type="taxonomic scope" value="Eukaryota"/>
</dbReference>
<comment type="similarity">
    <text evidence="2">Belongs to the HD-ZIP homeobox family. Class II subfamily.</text>
</comment>
<proteinExistence type="inferred from homology"/>
<keyword evidence="7 8" id="KW-0539">Nucleus</keyword>